<sequence>MEKILITGIEGFVGNYLANYLIRRNYEVFGLHLLPVAQPLPQVKYFSGNVLDYPELKRVIAEIQPEGIFHLAAISSVAYSFLHPEETIQTNFQGTYNLLRALLELALFPRVIFISSADVYGKVRKKRPIKEEAPLNPVSPYGISKQLAEECVLLFQKKKGLDVVILRPFNHIGVGQREDFVFPYCAKRIAEMEQGIGEEYLALGNIDVQRDYLDVRDVVRAYEMAFRLGKSGEVYNVATGKPIKIREGVEFLISLAKRPIKIKIKKERKRRSDIPYLSGDPRKFQKVTGWQPEREIKETLKELLDYYRKRI</sequence>
<dbReference type="SUPFAM" id="SSF51735">
    <property type="entry name" value="NAD(P)-binding Rossmann-fold domains"/>
    <property type="match status" value="1"/>
</dbReference>
<dbReference type="EMBL" id="DTMQ01000042">
    <property type="protein sequence ID" value="HGE99825.1"/>
    <property type="molecule type" value="Genomic_DNA"/>
</dbReference>
<feature type="domain" description="NAD(P)-binding" evidence="1">
    <location>
        <begin position="5"/>
        <end position="302"/>
    </location>
</feature>
<proteinExistence type="predicted"/>
<accession>A0A7C3UQA5</accession>
<dbReference type="AlphaFoldDB" id="A0A7C3UQA5"/>
<dbReference type="InterPro" id="IPR036291">
    <property type="entry name" value="NAD(P)-bd_dom_sf"/>
</dbReference>
<comment type="caution">
    <text evidence="2">The sequence shown here is derived from an EMBL/GenBank/DDBJ whole genome shotgun (WGS) entry which is preliminary data.</text>
</comment>
<organism evidence="2">
    <name type="scientific">candidate division WOR-3 bacterium</name>
    <dbReference type="NCBI Taxonomy" id="2052148"/>
    <lineage>
        <taxon>Bacteria</taxon>
        <taxon>Bacteria division WOR-3</taxon>
    </lineage>
</organism>
<dbReference type="Gene3D" id="3.90.25.10">
    <property type="entry name" value="UDP-galactose 4-epimerase, domain 1"/>
    <property type="match status" value="1"/>
</dbReference>
<gene>
    <name evidence="2" type="ORF">ENX07_07155</name>
</gene>
<dbReference type="Gene3D" id="3.40.50.720">
    <property type="entry name" value="NAD(P)-binding Rossmann-like Domain"/>
    <property type="match status" value="1"/>
</dbReference>
<name>A0A7C3UQA5_UNCW3</name>
<evidence type="ECO:0000313" key="2">
    <source>
        <dbReference type="EMBL" id="HGE99825.1"/>
    </source>
</evidence>
<evidence type="ECO:0000259" key="1">
    <source>
        <dbReference type="Pfam" id="PF16363"/>
    </source>
</evidence>
<dbReference type="InterPro" id="IPR016040">
    <property type="entry name" value="NAD(P)-bd_dom"/>
</dbReference>
<dbReference type="Pfam" id="PF16363">
    <property type="entry name" value="GDP_Man_Dehyd"/>
    <property type="match status" value="1"/>
</dbReference>
<dbReference type="PANTHER" id="PTHR43000">
    <property type="entry name" value="DTDP-D-GLUCOSE 4,6-DEHYDRATASE-RELATED"/>
    <property type="match status" value="1"/>
</dbReference>
<reference evidence="2" key="1">
    <citation type="journal article" date="2020" name="mSystems">
        <title>Genome- and Community-Level Interaction Insights into Carbon Utilization and Element Cycling Functions of Hydrothermarchaeota in Hydrothermal Sediment.</title>
        <authorList>
            <person name="Zhou Z."/>
            <person name="Liu Y."/>
            <person name="Xu W."/>
            <person name="Pan J."/>
            <person name="Luo Z.H."/>
            <person name="Li M."/>
        </authorList>
    </citation>
    <scope>NUCLEOTIDE SEQUENCE [LARGE SCALE GENOMIC DNA]</scope>
    <source>
        <strain evidence="2">SpSt-906</strain>
    </source>
</reference>
<protein>
    <submittedName>
        <fullName evidence="2">NAD-dependent epimerase/dehydratase family protein</fullName>
    </submittedName>
</protein>